<dbReference type="SUPFAM" id="SSF48403">
    <property type="entry name" value="Ankyrin repeat"/>
    <property type="match status" value="2"/>
</dbReference>
<keyword evidence="2" id="KW-0677">Repeat</keyword>
<dbReference type="Pfam" id="PF12796">
    <property type="entry name" value="Ank_2"/>
    <property type="match status" value="3"/>
</dbReference>
<protein>
    <submittedName>
        <fullName evidence="8">Ankyrin-R</fullName>
    </submittedName>
</protein>
<dbReference type="Gene3D" id="3.30.60.90">
    <property type="match status" value="1"/>
</dbReference>
<keyword evidence="3" id="KW-0863">Zinc-finger</keyword>
<dbReference type="InterPro" id="IPR002110">
    <property type="entry name" value="Ankyrin_rpt"/>
</dbReference>
<feature type="repeat" description="ANK" evidence="6">
    <location>
        <begin position="799"/>
        <end position="828"/>
    </location>
</feature>
<organism evidence="8 9">
    <name type="scientific">Cladobotryum mycophilum</name>
    <dbReference type="NCBI Taxonomy" id="491253"/>
    <lineage>
        <taxon>Eukaryota</taxon>
        <taxon>Fungi</taxon>
        <taxon>Dikarya</taxon>
        <taxon>Ascomycota</taxon>
        <taxon>Pezizomycotina</taxon>
        <taxon>Sordariomycetes</taxon>
        <taxon>Hypocreomycetidae</taxon>
        <taxon>Hypocreales</taxon>
        <taxon>Hypocreaceae</taxon>
        <taxon>Cladobotryum</taxon>
    </lineage>
</organism>
<keyword evidence="4" id="KW-0862">Zinc</keyword>
<dbReference type="Gene3D" id="1.25.40.20">
    <property type="entry name" value="Ankyrin repeat-containing domain"/>
    <property type="match status" value="3"/>
</dbReference>
<gene>
    <name evidence="8" type="ORF">PT974_06367</name>
</gene>
<evidence type="ECO:0000256" key="7">
    <source>
        <dbReference type="SAM" id="MobiDB-lite"/>
    </source>
</evidence>
<evidence type="ECO:0000256" key="1">
    <source>
        <dbReference type="ARBA" id="ARBA00022723"/>
    </source>
</evidence>
<dbReference type="SMART" id="SM00248">
    <property type="entry name" value="ANK"/>
    <property type="match status" value="13"/>
</dbReference>
<dbReference type="PROSITE" id="PS50297">
    <property type="entry name" value="ANK_REP_REGION"/>
    <property type="match status" value="4"/>
</dbReference>
<dbReference type="PROSITE" id="PS50088">
    <property type="entry name" value="ANK_REPEAT"/>
    <property type="match status" value="5"/>
</dbReference>
<evidence type="ECO:0000313" key="8">
    <source>
        <dbReference type="EMBL" id="KAK5992942.1"/>
    </source>
</evidence>
<dbReference type="PANTHER" id="PTHR24198">
    <property type="entry name" value="ANKYRIN REPEAT AND PROTEIN KINASE DOMAIN-CONTAINING PROTEIN"/>
    <property type="match status" value="1"/>
</dbReference>
<feature type="repeat" description="ANK" evidence="6">
    <location>
        <begin position="667"/>
        <end position="699"/>
    </location>
</feature>
<dbReference type="Pfam" id="PF13637">
    <property type="entry name" value="Ank_4"/>
    <property type="match status" value="1"/>
</dbReference>
<feature type="repeat" description="ANK" evidence="6">
    <location>
        <begin position="832"/>
        <end position="864"/>
    </location>
</feature>
<dbReference type="CDD" id="cd02249">
    <property type="entry name" value="ZZ"/>
    <property type="match status" value="1"/>
</dbReference>
<dbReference type="InterPro" id="IPR036770">
    <property type="entry name" value="Ankyrin_rpt-contain_sf"/>
</dbReference>
<feature type="repeat" description="ANK" evidence="6">
    <location>
        <begin position="884"/>
        <end position="916"/>
    </location>
</feature>
<accession>A0ABR0SM17</accession>
<dbReference type="SUPFAM" id="SSF57850">
    <property type="entry name" value="RING/U-box"/>
    <property type="match status" value="1"/>
</dbReference>
<feature type="compositionally biased region" description="Acidic residues" evidence="7">
    <location>
        <begin position="1158"/>
        <end position="1173"/>
    </location>
</feature>
<evidence type="ECO:0000256" key="2">
    <source>
        <dbReference type="ARBA" id="ARBA00022737"/>
    </source>
</evidence>
<dbReference type="Pfam" id="PF00023">
    <property type="entry name" value="Ank"/>
    <property type="match status" value="2"/>
</dbReference>
<name>A0ABR0SM17_9HYPO</name>
<evidence type="ECO:0000256" key="3">
    <source>
        <dbReference type="ARBA" id="ARBA00022771"/>
    </source>
</evidence>
<evidence type="ECO:0000256" key="6">
    <source>
        <dbReference type="PROSITE-ProRule" id="PRU00023"/>
    </source>
</evidence>
<feature type="region of interest" description="Disordered" evidence="7">
    <location>
        <begin position="1131"/>
        <end position="1182"/>
    </location>
</feature>
<dbReference type="Proteomes" id="UP001338125">
    <property type="component" value="Unassembled WGS sequence"/>
</dbReference>
<keyword evidence="1" id="KW-0479">Metal-binding</keyword>
<feature type="repeat" description="ANK" evidence="6">
    <location>
        <begin position="766"/>
        <end position="798"/>
    </location>
</feature>
<keyword evidence="5 6" id="KW-0040">ANK repeat</keyword>
<evidence type="ECO:0000256" key="4">
    <source>
        <dbReference type="ARBA" id="ARBA00022833"/>
    </source>
</evidence>
<dbReference type="EMBL" id="JAVFKD010000012">
    <property type="protein sequence ID" value="KAK5992942.1"/>
    <property type="molecule type" value="Genomic_DNA"/>
</dbReference>
<sequence length="1182" mass="133211">MSSVFHYFHMAKGQFEMGPEFNMIIVNEHLPKLDPYTKDFTIIPTDEGIDIPALNSGFHQSAETHSRSNAIFENTSSKEEENDKQTEVLATIENDPVMSLEQQVLELIIEVPNLHSVRKHLHRLASDCGEDVELQQLIFAWLRSRAIEVSHSDFEDEICNLMPISPEKTFTGLFLPQSTSYEYRQQMTTATGLLLYSFRSITDTELSHLERSTSYGQQVGRASDTYPLHDTSTRSLSVLKGLAVIRQSEVQFCHTRFRDFLISRAKTSDLEFGFASEDGARHAHARIAGWCLESISRATTQDWERFGTNDESRVIIESHKDFLSYAIRYWVRHLKSFASRNVDVVSSIVQWVKQRPEAIRDTLNTIGWAAYHGLMGGVEMLISILPPAQAKEATLAIAELLAVTPHALDGGPEMISLLKSACKVGDSAVATFLSRHIFSDYSVTSGNEEWSIIFRSAIGTTIANGHPHTLRALLDIASTKHWHDPESLKRLVEFANWRSMHKCCKELLSHLKVTTEHDKMQEVVISALHSAVMIDSEPLVRDLKNRPINVIKTLEEEGFRACGKDTYSNALTRALWTALVDKNEKIALFLVEKTAEKLELEDKTPLLLMAAQRGHKTIVKAFLEAKVDPEVIGDHDGWRPIHAAYKNAEILLMIIEAGANVNAKDYLGRTSLFYACRDGYKDCVKILLEHKAKIYTFSDGETELSVTISEYPDISCMLLDADVNPLEYPAKDLDTPLLQACVRENHVNVLKMLLVHDIPVNEVDKDGKTALHWINASTTVPVVRLLVNRGAARDKPNAEKQTPLLVAIQCDNAEVAKYLISMGANINAHIGRHGSVLHFACYQSSAEMVRLLVEEGADVNRNDPGINGTPLHAALRHLEQSSSQWGSPLSVASLCADLEVVENLFHRGADVNAEDKMGRRPIHFALYRTLDYVQRLIDAGADLNSIDRMKRNALYFAVVSGRLDVVRYVLAHNKDFVTQNDIDGWTPLMWAVRICRRWDTETNEREEIVRELLKHGVDRRVQGEGLDRKWTAYELACYYGLNEEIVKLVKPSEKELEQLNNQQRAFWHHTIAEQKKVGTVRRDDYCGACLMMSVGTSHSCDSCPDFVLCFKCYRSRNVIHPGHSFRRLSEDYKDETADSSAEDSDEKENDVRQSDSSNGEDGEEDEEEEDEQGISESSSLAG</sequence>
<dbReference type="PANTHER" id="PTHR24198:SF165">
    <property type="entry name" value="ANKYRIN REPEAT-CONTAINING PROTEIN-RELATED"/>
    <property type="match status" value="1"/>
</dbReference>
<evidence type="ECO:0000313" key="9">
    <source>
        <dbReference type="Proteomes" id="UP001338125"/>
    </source>
</evidence>
<evidence type="ECO:0000256" key="5">
    <source>
        <dbReference type="ARBA" id="ARBA00023043"/>
    </source>
</evidence>
<proteinExistence type="predicted"/>
<dbReference type="InterPro" id="IPR043145">
    <property type="entry name" value="Znf_ZZ_sf"/>
</dbReference>
<comment type="caution">
    <text evidence="8">The sequence shown here is derived from an EMBL/GenBank/DDBJ whole genome shotgun (WGS) entry which is preliminary data.</text>
</comment>
<keyword evidence="9" id="KW-1185">Reference proteome</keyword>
<reference evidence="8 9" key="1">
    <citation type="submission" date="2024-01" db="EMBL/GenBank/DDBJ databases">
        <title>Complete genome of Cladobotryum mycophilum ATHUM6906.</title>
        <authorList>
            <person name="Christinaki A.C."/>
            <person name="Myridakis A.I."/>
            <person name="Kouvelis V.N."/>
        </authorList>
    </citation>
    <scope>NUCLEOTIDE SEQUENCE [LARGE SCALE GENOMIC DNA]</scope>
    <source>
        <strain evidence="8 9">ATHUM6906</strain>
    </source>
</reference>